<feature type="compositionally biased region" description="Basic and acidic residues" evidence="1">
    <location>
        <begin position="35"/>
        <end position="53"/>
    </location>
</feature>
<organism evidence="3 4">
    <name type="scientific">Pelagicoccus enzymogenes</name>
    <dbReference type="NCBI Taxonomy" id="2773457"/>
    <lineage>
        <taxon>Bacteria</taxon>
        <taxon>Pseudomonadati</taxon>
        <taxon>Verrucomicrobiota</taxon>
        <taxon>Opitutia</taxon>
        <taxon>Puniceicoccales</taxon>
        <taxon>Pelagicoccaceae</taxon>
        <taxon>Pelagicoccus</taxon>
    </lineage>
</organism>
<dbReference type="EMBL" id="JACYFG010000051">
    <property type="protein sequence ID" value="MBD5782033.1"/>
    <property type="molecule type" value="Genomic_DNA"/>
</dbReference>
<dbReference type="RefSeq" id="WP_191619103.1">
    <property type="nucleotide sequence ID" value="NZ_JACYFG010000051.1"/>
</dbReference>
<sequence length="61" mass="6765">MLEDFVGFVFSALLGIAIMVVVVYLARKEMLKQVKKSEQHKRRDDAGDVENRGASDGPNQG</sequence>
<accession>A0A927FBG6</accession>
<evidence type="ECO:0000256" key="1">
    <source>
        <dbReference type="SAM" id="MobiDB-lite"/>
    </source>
</evidence>
<keyword evidence="2" id="KW-0472">Membrane</keyword>
<evidence type="ECO:0000256" key="2">
    <source>
        <dbReference type="SAM" id="Phobius"/>
    </source>
</evidence>
<feature type="transmembrane region" description="Helical" evidence="2">
    <location>
        <begin position="6"/>
        <end position="26"/>
    </location>
</feature>
<dbReference type="AlphaFoldDB" id="A0A927FBG6"/>
<name>A0A927FBG6_9BACT</name>
<reference evidence="3" key="1">
    <citation type="submission" date="2020-09" db="EMBL/GenBank/DDBJ databases">
        <title>Pelagicoccus enzymogenes sp. nov. with an EPS production, isolated from marine sediment.</title>
        <authorList>
            <person name="Feng X."/>
        </authorList>
    </citation>
    <scope>NUCLEOTIDE SEQUENCE</scope>
    <source>
        <strain evidence="3">NFK12</strain>
    </source>
</reference>
<dbReference type="Proteomes" id="UP000622317">
    <property type="component" value="Unassembled WGS sequence"/>
</dbReference>
<comment type="caution">
    <text evidence="3">The sequence shown here is derived from an EMBL/GenBank/DDBJ whole genome shotgun (WGS) entry which is preliminary data.</text>
</comment>
<evidence type="ECO:0000313" key="4">
    <source>
        <dbReference type="Proteomes" id="UP000622317"/>
    </source>
</evidence>
<proteinExistence type="predicted"/>
<gene>
    <name evidence="3" type="ORF">IEN85_21215</name>
</gene>
<keyword evidence="2" id="KW-1133">Transmembrane helix</keyword>
<feature type="region of interest" description="Disordered" evidence="1">
    <location>
        <begin position="35"/>
        <end position="61"/>
    </location>
</feature>
<keyword evidence="4" id="KW-1185">Reference proteome</keyword>
<protein>
    <submittedName>
        <fullName evidence="3">Uncharacterized protein</fullName>
    </submittedName>
</protein>
<evidence type="ECO:0000313" key="3">
    <source>
        <dbReference type="EMBL" id="MBD5782033.1"/>
    </source>
</evidence>
<keyword evidence="2" id="KW-0812">Transmembrane</keyword>